<sequence length="428" mass="49313">MVHRSDGRDWRFELPLNPVKVSENSVGPVSTMSDYFYVESFVKTCPTRVNELTANAFTVLILESNDPCDCDVPSCEKSHKRIWRSNLRTIDLLRKRHLIKEFRVIAHGVSKKLLNINQELTKLADSLGGPLATVRKILFLGRGLIQAVAAKVYHRLFPNVSDLTFHRQRKWGVSAGYTKLPPDRCTLFEQTFTKYMYQLEALQLHLTTPLEFHKFCENLSSLSINIQHIRRHRDLPLIPALRLRWIEGQLVFQSLVKIDFTFVVNAENKTAFPGYQYPIDFPVLGSLRVTNAIGVYDNIYAYFTSNTLRRLVVKDDPDAFEHIDWRVLQTVQRFEIEHPTGEFYKREYSSDSIQKLFAQESAVREVVMLGPVYYTLPRTINWHNLVLLDIAVAIADKDMLGNMVAQLPHLESLHINCVSMLTKDACDT</sequence>
<dbReference type="AlphaFoldDB" id="A0A1Y1WHG7"/>
<organism evidence="1 2">
    <name type="scientific">Linderina pennispora</name>
    <dbReference type="NCBI Taxonomy" id="61395"/>
    <lineage>
        <taxon>Eukaryota</taxon>
        <taxon>Fungi</taxon>
        <taxon>Fungi incertae sedis</taxon>
        <taxon>Zoopagomycota</taxon>
        <taxon>Kickxellomycotina</taxon>
        <taxon>Kickxellomycetes</taxon>
        <taxon>Kickxellales</taxon>
        <taxon>Kickxellaceae</taxon>
        <taxon>Linderina</taxon>
    </lineage>
</organism>
<accession>A0A1Y1WHG7</accession>
<protein>
    <submittedName>
        <fullName evidence="1">Uncharacterized protein</fullName>
    </submittedName>
</protein>
<gene>
    <name evidence="1" type="ORF">DL89DRAFT_265126</name>
</gene>
<dbReference type="EMBL" id="MCFD01000002">
    <property type="protein sequence ID" value="ORX72953.1"/>
    <property type="molecule type" value="Genomic_DNA"/>
</dbReference>
<dbReference type="Proteomes" id="UP000193922">
    <property type="component" value="Unassembled WGS sequence"/>
</dbReference>
<evidence type="ECO:0000313" key="1">
    <source>
        <dbReference type="EMBL" id="ORX72953.1"/>
    </source>
</evidence>
<evidence type="ECO:0000313" key="2">
    <source>
        <dbReference type="Proteomes" id="UP000193922"/>
    </source>
</evidence>
<feature type="non-terminal residue" evidence="1">
    <location>
        <position position="428"/>
    </location>
</feature>
<dbReference type="GeneID" id="63803177"/>
<comment type="caution">
    <text evidence="1">The sequence shown here is derived from an EMBL/GenBank/DDBJ whole genome shotgun (WGS) entry which is preliminary data.</text>
</comment>
<reference evidence="1 2" key="1">
    <citation type="submission" date="2016-07" db="EMBL/GenBank/DDBJ databases">
        <title>Pervasive Adenine N6-methylation of Active Genes in Fungi.</title>
        <authorList>
            <consortium name="DOE Joint Genome Institute"/>
            <person name="Mondo S.J."/>
            <person name="Dannebaum R.O."/>
            <person name="Kuo R.C."/>
            <person name="Labutti K."/>
            <person name="Haridas S."/>
            <person name="Kuo A."/>
            <person name="Salamov A."/>
            <person name="Ahrendt S.R."/>
            <person name="Lipzen A."/>
            <person name="Sullivan W."/>
            <person name="Andreopoulos W.B."/>
            <person name="Clum A."/>
            <person name="Lindquist E."/>
            <person name="Daum C."/>
            <person name="Ramamoorthy G.K."/>
            <person name="Gryganskyi A."/>
            <person name="Culley D."/>
            <person name="Magnuson J.K."/>
            <person name="James T.Y."/>
            <person name="O'Malley M.A."/>
            <person name="Stajich J.E."/>
            <person name="Spatafora J.W."/>
            <person name="Visel A."/>
            <person name="Grigoriev I.V."/>
        </authorList>
    </citation>
    <scope>NUCLEOTIDE SEQUENCE [LARGE SCALE GENOMIC DNA]</scope>
    <source>
        <strain evidence="1 2">ATCC 12442</strain>
    </source>
</reference>
<name>A0A1Y1WHG7_9FUNG</name>
<keyword evidence="2" id="KW-1185">Reference proteome</keyword>
<proteinExistence type="predicted"/>
<dbReference type="RefSeq" id="XP_040746293.1">
    <property type="nucleotide sequence ID" value="XM_040886529.1"/>
</dbReference>
<dbReference type="OrthoDB" id="10515712at2759"/>